<feature type="domain" description="Ig-like" evidence="24">
    <location>
        <begin position="426"/>
        <end position="516"/>
    </location>
</feature>
<protein>
    <recommendedName>
        <fullName evidence="2">receptor protein-tyrosine kinase</fullName>
        <ecNumber evidence="2">2.7.10.1</ecNumber>
    </recommendedName>
</protein>
<feature type="signal peptide" evidence="22">
    <location>
        <begin position="1"/>
        <end position="23"/>
    </location>
</feature>
<feature type="binding site" evidence="17">
    <location>
        <begin position="801"/>
        <end position="808"/>
    </location>
    <ligand>
        <name>ATP</name>
        <dbReference type="ChEBI" id="CHEBI:30616"/>
    </ligand>
</feature>
<evidence type="ECO:0000256" key="17">
    <source>
        <dbReference type="PIRSR" id="PIRSR000615-2"/>
    </source>
</evidence>
<dbReference type="SUPFAM" id="SSF56112">
    <property type="entry name" value="Protein kinase-like (PK-like)"/>
    <property type="match status" value="1"/>
</dbReference>
<keyword evidence="26" id="KW-1185">Reference proteome</keyword>
<dbReference type="GO" id="GO:0046872">
    <property type="term" value="F:metal ion binding"/>
    <property type="evidence" value="ECO:0007669"/>
    <property type="project" value="UniProtKB-KW"/>
</dbReference>
<keyword evidence="15" id="KW-0393">Immunoglobulin domain</keyword>
<dbReference type="InterPro" id="IPR011009">
    <property type="entry name" value="Kinase-like_dom_sf"/>
</dbReference>
<evidence type="ECO:0000256" key="1">
    <source>
        <dbReference type="ARBA" id="ARBA00004479"/>
    </source>
</evidence>
<evidence type="ECO:0000256" key="13">
    <source>
        <dbReference type="ARBA" id="ARBA00023170"/>
    </source>
</evidence>
<dbReference type="SUPFAM" id="SSF48726">
    <property type="entry name" value="Immunoglobulin"/>
    <property type="match status" value="4"/>
</dbReference>
<feature type="domain" description="Protein kinase" evidence="23">
    <location>
        <begin position="794"/>
        <end position="1172"/>
    </location>
</feature>
<dbReference type="Gene3D" id="3.30.200.20">
    <property type="entry name" value="Phosphorylase Kinase, domain 1"/>
    <property type="match status" value="1"/>
</dbReference>
<evidence type="ECO:0000256" key="16">
    <source>
        <dbReference type="PIRSR" id="PIRSR000615-1"/>
    </source>
</evidence>
<dbReference type="InterPro" id="IPR013783">
    <property type="entry name" value="Ig-like_fold"/>
</dbReference>
<keyword evidence="12" id="KW-1015">Disulfide bond</keyword>
<reference evidence="25 26" key="1">
    <citation type="submission" date="2020-04" db="EMBL/GenBank/DDBJ databases">
        <authorList>
            <person name="Alioto T."/>
            <person name="Alioto T."/>
            <person name="Gomez Garrido J."/>
        </authorList>
    </citation>
    <scope>NUCLEOTIDE SEQUENCE [LARGE SCALE GENOMIC DNA]</scope>
</reference>
<dbReference type="EC" id="2.7.10.1" evidence="2"/>
<sequence>MTPRHLHLFVIILIPFLFATIKCHDIEYQVGSTITLWCVGEGKLSWWFEPSELARNFERDINDTDRSNRGRALLKNKPQRFILTIENASFSDTGNYACVENGNVINSTDIYVHDNVECGTMIVPLEYESAIINVVTGDDFLIPCRPTRPGVKLTLQEPMPSDDDQIDYKYIPHKGFLVRNAVLHYQGFWGCKPANCPNYEAVETYVQYSSDEEYAGPRIKELEDPLVELGGVLCLTCYFQQSNGEKIQWVYPNGSIIISNGRISLQESTRKSGRLLKPTILDVVLNINNFSRSDGGVYKCQVKNNATQAASVRIYVKDPRDPLKTLQLKVSNEEKDIAANSSVKHVQWAVELEPRDSKIIQWILPSGKNHTSMPRYKIMNSQSSQKQVILKIEPPNIDDAGAHRIIARFNNSEEELRLTLTWKSKPIVKMTNLSTFYHPNQTYKIECNHKGSPPAENYTWTFCLENNVHCSESQHQLMNGYSGSLYKFKSNTTGTLNCTACNVYGCGGSDVVMVVTDTEKREGIDAPALVYFGDQVKIKCYVSKYPCRRDWQWYFRSDGQILITDNGTSIRKNEETAYTYYSEVEIKRVDFSHKGKYICKTNCKNDSNKTTITFDLVPRAVQPIEFKKKTQTSDYVFAEGSAGVMVLDCEANADPMPQVEWFHNGVKIEPKSTKTPMTFLINKARKEEEGEYKCMLYSKNNTKERVFHVTVQSKYISLMIILPVLIILAALLAVVVYLWRAVKKEKMKVRRLTAQEVKLFLEGATENIDFNIALDQQADLLPYNPNYEFPREHLKLGRQLGSGAFGRVVRAEASGPLFGATTDLEGSDESEANETKVVAVKMVKPSAELSHVKALMTELKILIHVGKHLNVVNLLGACTNNLCNKELLVIVEYCRYGNLHSYLMRQRDNFVDQVDHLKDTLDFTIGAKEDDEAHYENQSVIMEQKQVLFKKETRTIMYDPHPDCDNRYHGEATSATDGSSVTEHWTTKYRSDFKGELNRITTKDLVCWSYQVARGMQYLASRRIVHADLAARNILLAENNVVKICDFGLARNLYNDANYLKKGDDPLPVKWMAIESIQDRVFSTESDVWSFGVVMWEFFTLARTPYPGIPLDEFFLQRLIDGYRMEKPPFSTSELYRIMRKCWEHSSSKRPGFNELINNIGQILDDNVKQFYLDLSGPYVRMNSIHQEYENGIRMSLSKEAQANVSNVAEVGAVSNPLYALHDEVVKKKSQMEKTADDSPDGDFEGYLKMNASKNDRPSAHVSQESSVHL</sequence>
<dbReference type="InterPro" id="IPR003598">
    <property type="entry name" value="Ig_sub2"/>
</dbReference>
<evidence type="ECO:0000256" key="2">
    <source>
        <dbReference type="ARBA" id="ARBA00011902"/>
    </source>
</evidence>
<dbReference type="GO" id="GO:0007169">
    <property type="term" value="P:cell surface receptor protein tyrosine kinase signaling pathway"/>
    <property type="evidence" value="ECO:0007669"/>
    <property type="project" value="InterPro"/>
</dbReference>
<feature type="binding site" evidence="18">
    <location>
        <position position="1033"/>
    </location>
    <ligand>
        <name>Mg(2+)</name>
        <dbReference type="ChEBI" id="CHEBI:18420"/>
    </ligand>
</feature>
<feature type="domain" description="Ig-like" evidence="24">
    <location>
        <begin position="618"/>
        <end position="710"/>
    </location>
</feature>
<dbReference type="SMART" id="SM00408">
    <property type="entry name" value="IGc2"/>
    <property type="match status" value="4"/>
</dbReference>
<keyword evidence="18" id="KW-0460">Magnesium</keyword>
<evidence type="ECO:0000256" key="5">
    <source>
        <dbReference type="ARBA" id="ARBA00022692"/>
    </source>
</evidence>
<proteinExistence type="predicted"/>
<keyword evidence="6 17" id="KW-0547">Nucleotide-binding</keyword>
<dbReference type="FunFam" id="1.10.510.10:FF:000554">
    <property type="entry name" value="Predicted protein"/>
    <property type="match status" value="1"/>
</dbReference>
<comment type="caution">
    <text evidence="25">The sequence shown here is derived from an EMBL/GenBank/DDBJ whole genome shotgun (WGS) entry which is preliminary data.</text>
</comment>
<evidence type="ECO:0000259" key="24">
    <source>
        <dbReference type="PROSITE" id="PS50835"/>
    </source>
</evidence>
<dbReference type="Pfam" id="PF07714">
    <property type="entry name" value="PK_Tyr_Ser-Thr"/>
    <property type="match status" value="1"/>
</dbReference>
<keyword evidence="22" id="KW-0732">Signal</keyword>
<dbReference type="Gene3D" id="1.10.510.10">
    <property type="entry name" value="Transferase(Phosphotransferase) domain 1"/>
    <property type="match status" value="1"/>
</dbReference>
<dbReference type="InterPro" id="IPR001245">
    <property type="entry name" value="Ser-Thr/Tyr_kinase_cat_dom"/>
</dbReference>
<evidence type="ECO:0000256" key="14">
    <source>
        <dbReference type="ARBA" id="ARBA00023180"/>
    </source>
</evidence>
<accession>A0A8S1C6T8</accession>
<evidence type="ECO:0000256" key="3">
    <source>
        <dbReference type="ARBA" id="ARBA00022553"/>
    </source>
</evidence>
<evidence type="ECO:0000256" key="10">
    <source>
        <dbReference type="ARBA" id="ARBA00023136"/>
    </source>
</evidence>
<feature type="site" description="Important for interaction with phosphotyrosine-binding proteins" evidence="19">
    <location>
        <position position="1172"/>
    </location>
</feature>
<keyword evidence="5 21" id="KW-0812">Transmembrane</keyword>
<evidence type="ECO:0000259" key="23">
    <source>
        <dbReference type="PROSITE" id="PS50011"/>
    </source>
</evidence>
<dbReference type="GO" id="GO:0004714">
    <property type="term" value="F:transmembrane receptor protein tyrosine kinase activity"/>
    <property type="evidence" value="ECO:0007669"/>
    <property type="project" value="UniProtKB-EC"/>
</dbReference>
<evidence type="ECO:0000256" key="22">
    <source>
        <dbReference type="SAM" id="SignalP"/>
    </source>
</evidence>
<feature type="active site" description="Proton acceptor" evidence="16">
    <location>
        <position position="1028"/>
    </location>
</feature>
<keyword evidence="18" id="KW-0479">Metal-binding</keyword>
<evidence type="ECO:0000313" key="26">
    <source>
        <dbReference type="Proteomes" id="UP000494165"/>
    </source>
</evidence>
<dbReference type="PROSITE" id="PS50011">
    <property type="entry name" value="PROTEIN_KINASE_DOM"/>
    <property type="match status" value="1"/>
</dbReference>
<name>A0A8S1C6T8_9INSE</name>
<keyword evidence="11" id="KW-0829">Tyrosine-protein kinase</keyword>
<keyword evidence="14" id="KW-0325">Glycoprotein</keyword>
<dbReference type="Gene3D" id="2.60.40.10">
    <property type="entry name" value="Immunoglobulins"/>
    <property type="match status" value="5"/>
</dbReference>
<feature type="domain" description="Ig-like" evidence="24">
    <location>
        <begin position="15"/>
        <end position="98"/>
    </location>
</feature>
<keyword evidence="10 21" id="KW-0472">Membrane</keyword>
<evidence type="ECO:0000256" key="20">
    <source>
        <dbReference type="SAM" id="MobiDB-lite"/>
    </source>
</evidence>
<dbReference type="GO" id="GO:0005886">
    <property type="term" value="C:plasma membrane"/>
    <property type="evidence" value="ECO:0007669"/>
    <property type="project" value="TreeGrafter"/>
</dbReference>
<dbReference type="PROSITE" id="PS00109">
    <property type="entry name" value="PROTEIN_KINASE_TYR"/>
    <property type="match status" value="1"/>
</dbReference>
<dbReference type="AlphaFoldDB" id="A0A8S1C6T8"/>
<dbReference type="InterPro" id="IPR050122">
    <property type="entry name" value="RTK"/>
</dbReference>
<dbReference type="InterPro" id="IPR001824">
    <property type="entry name" value="Tyr_kinase_rcpt_3_CS"/>
</dbReference>
<dbReference type="OrthoDB" id="3256376at2759"/>
<dbReference type="InterPro" id="IPR036179">
    <property type="entry name" value="Ig-like_dom_sf"/>
</dbReference>
<dbReference type="GO" id="GO:0043235">
    <property type="term" value="C:receptor complex"/>
    <property type="evidence" value="ECO:0007669"/>
    <property type="project" value="TreeGrafter"/>
</dbReference>
<feature type="binding site" evidence="17">
    <location>
        <position position="1032"/>
    </location>
    <ligand>
        <name>ATP</name>
        <dbReference type="ChEBI" id="CHEBI:30616"/>
    </ligand>
</feature>
<dbReference type="CDD" id="cd00096">
    <property type="entry name" value="Ig"/>
    <property type="match status" value="1"/>
</dbReference>
<dbReference type="FunFam" id="3.30.200.20:FF:000619">
    <property type="entry name" value="macrophage colony-stimulating factor 1 receptor isoform X2"/>
    <property type="match status" value="1"/>
</dbReference>
<evidence type="ECO:0000256" key="6">
    <source>
        <dbReference type="ARBA" id="ARBA00022741"/>
    </source>
</evidence>
<feature type="domain" description="Ig-like" evidence="24">
    <location>
        <begin position="217"/>
        <end position="313"/>
    </location>
</feature>
<dbReference type="InterPro" id="IPR000719">
    <property type="entry name" value="Prot_kinase_dom"/>
</dbReference>
<keyword evidence="9 21" id="KW-1133">Transmembrane helix</keyword>
<evidence type="ECO:0000313" key="25">
    <source>
        <dbReference type="EMBL" id="CAB3362877.1"/>
    </source>
</evidence>
<evidence type="ECO:0000256" key="7">
    <source>
        <dbReference type="ARBA" id="ARBA00022777"/>
    </source>
</evidence>
<dbReference type="PIRSF" id="PIRSF000615">
    <property type="entry name" value="TyrPK_CSF1-R"/>
    <property type="match status" value="1"/>
</dbReference>
<feature type="domain" description="Ig-like" evidence="24">
    <location>
        <begin position="533"/>
        <end position="613"/>
    </location>
</feature>
<evidence type="ECO:0000256" key="19">
    <source>
        <dbReference type="PIRSR" id="PIRSR000615-4"/>
    </source>
</evidence>
<feature type="binding site" evidence="18">
    <location>
        <position position="1046"/>
    </location>
    <ligand>
        <name>Mg(2+)</name>
        <dbReference type="ChEBI" id="CHEBI:18420"/>
    </ligand>
</feature>
<evidence type="ECO:0000256" key="15">
    <source>
        <dbReference type="ARBA" id="ARBA00023319"/>
    </source>
</evidence>
<keyword evidence="4" id="KW-0808">Transferase</keyword>
<dbReference type="PANTHER" id="PTHR24416">
    <property type="entry name" value="TYROSINE-PROTEIN KINASE RECEPTOR"/>
    <property type="match status" value="1"/>
</dbReference>
<gene>
    <name evidence="25" type="ORF">CLODIP_2_CD15505</name>
</gene>
<evidence type="ECO:0000256" key="9">
    <source>
        <dbReference type="ARBA" id="ARBA00022989"/>
    </source>
</evidence>
<dbReference type="Proteomes" id="UP000494165">
    <property type="component" value="Unassembled WGS sequence"/>
</dbReference>
<evidence type="ECO:0000256" key="21">
    <source>
        <dbReference type="SAM" id="Phobius"/>
    </source>
</evidence>
<feature type="chain" id="PRO_5035884108" description="receptor protein-tyrosine kinase" evidence="22">
    <location>
        <begin position="24"/>
        <end position="1270"/>
    </location>
</feature>
<evidence type="ECO:0000256" key="4">
    <source>
        <dbReference type="ARBA" id="ARBA00022679"/>
    </source>
</evidence>
<comment type="subcellular location">
    <subcellularLocation>
        <location evidence="1">Membrane</location>
        <topology evidence="1">Single-pass type I membrane protein</topology>
    </subcellularLocation>
</comment>
<dbReference type="InterPro" id="IPR008266">
    <property type="entry name" value="Tyr_kinase_AS"/>
</dbReference>
<evidence type="ECO:0000256" key="8">
    <source>
        <dbReference type="ARBA" id="ARBA00022840"/>
    </source>
</evidence>
<evidence type="ECO:0000256" key="18">
    <source>
        <dbReference type="PIRSR" id="PIRSR000615-3"/>
    </source>
</evidence>
<dbReference type="InterPro" id="IPR013106">
    <property type="entry name" value="Ig_V-set"/>
</dbReference>
<dbReference type="PROSITE" id="PS00240">
    <property type="entry name" value="RECEPTOR_TYR_KIN_III"/>
    <property type="match status" value="1"/>
</dbReference>
<dbReference type="PANTHER" id="PTHR24416:SF600">
    <property type="entry name" value="PDGF- AND VEGF-RECEPTOR RELATED, ISOFORM J"/>
    <property type="match status" value="1"/>
</dbReference>
<keyword evidence="8 17" id="KW-0067">ATP-binding</keyword>
<keyword evidence="7" id="KW-0418">Kinase</keyword>
<dbReference type="Pfam" id="PF07686">
    <property type="entry name" value="V-set"/>
    <property type="match status" value="1"/>
</dbReference>
<dbReference type="PROSITE" id="PS50835">
    <property type="entry name" value="IG_LIKE"/>
    <property type="match status" value="5"/>
</dbReference>
<feature type="transmembrane region" description="Helical" evidence="21">
    <location>
        <begin position="715"/>
        <end position="739"/>
    </location>
</feature>
<dbReference type="Pfam" id="PF13927">
    <property type="entry name" value="Ig_3"/>
    <property type="match status" value="1"/>
</dbReference>
<evidence type="ECO:0000256" key="12">
    <source>
        <dbReference type="ARBA" id="ARBA00023157"/>
    </source>
</evidence>
<dbReference type="InterPro" id="IPR007110">
    <property type="entry name" value="Ig-like_dom"/>
</dbReference>
<keyword evidence="3" id="KW-0597">Phosphoprotein</keyword>
<dbReference type="GO" id="GO:0005524">
    <property type="term" value="F:ATP binding"/>
    <property type="evidence" value="ECO:0007669"/>
    <property type="project" value="UniProtKB-KW"/>
</dbReference>
<dbReference type="SMART" id="SM00409">
    <property type="entry name" value="IG"/>
    <property type="match status" value="4"/>
</dbReference>
<dbReference type="EMBL" id="CADEPI010000010">
    <property type="protein sequence ID" value="CAB3362877.1"/>
    <property type="molecule type" value="Genomic_DNA"/>
</dbReference>
<feature type="binding site" evidence="17">
    <location>
        <position position="841"/>
    </location>
    <ligand>
        <name>ATP</name>
        <dbReference type="ChEBI" id="CHEBI:30616"/>
    </ligand>
</feature>
<evidence type="ECO:0000256" key="11">
    <source>
        <dbReference type="ARBA" id="ARBA00023137"/>
    </source>
</evidence>
<organism evidence="25 26">
    <name type="scientific">Cloeon dipterum</name>
    <dbReference type="NCBI Taxonomy" id="197152"/>
    <lineage>
        <taxon>Eukaryota</taxon>
        <taxon>Metazoa</taxon>
        <taxon>Ecdysozoa</taxon>
        <taxon>Arthropoda</taxon>
        <taxon>Hexapoda</taxon>
        <taxon>Insecta</taxon>
        <taxon>Pterygota</taxon>
        <taxon>Palaeoptera</taxon>
        <taxon>Ephemeroptera</taxon>
        <taxon>Pisciforma</taxon>
        <taxon>Baetidae</taxon>
        <taxon>Cloeon</taxon>
    </lineage>
</organism>
<feature type="compositionally biased region" description="Polar residues" evidence="20">
    <location>
        <begin position="1261"/>
        <end position="1270"/>
    </location>
</feature>
<feature type="region of interest" description="Disordered" evidence="20">
    <location>
        <begin position="1229"/>
        <end position="1270"/>
    </location>
</feature>
<keyword evidence="13" id="KW-0675">Receptor</keyword>
<dbReference type="InterPro" id="IPR003599">
    <property type="entry name" value="Ig_sub"/>
</dbReference>